<dbReference type="InterPro" id="IPR028085">
    <property type="entry name" value="FNIP_mid_dom"/>
</dbReference>
<dbReference type="InterPro" id="IPR028086">
    <property type="entry name" value="FNIP_C_dom"/>
</dbReference>
<dbReference type="PROSITE" id="PS51836">
    <property type="entry name" value="DENN_FNIP12"/>
    <property type="match status" value="1"/>
</dbReference>
<evidence type="ECO:0000313" key="5">
    <source>
        <dbReference type="Proteomes" id="UP000596742"/>
    </source>
</evidence>
<dbReference type="PANTHER" id="PTHR21634:SF9">
    <property type="entry name" value="RE13835P"/>
    <property type="match status" value="1"/>
</dbReference>
<dbReference type="InterPro" id="IPR009014">
    <property type="entry name" value="Transketo_C/PFOR_II"/>
</dbReference>
<gene>
    <name evidence="4" type="ORF">MGAL_10B068134</name>
</gene>
<feature type="region of interest" description="Disordered" evidence="2">
    <location>
        <begin position="544"/>
        <end position="571"/>
    </location>
</feature>
<dbReference type="PANTHER" id="PTHR21634">
    <property type="entry name" value="RE13835P"/>
    <property type="match status" value="1"/>
</dbReference>
<dbReference type="GO" id="GO:0051087">
    <property type="term" value="F:protein-folding chaperone binding"/>
    <property type="evidence" value="ECO:0007669"/>
    <property type="project" value="TreeGrafter"/>
</dbReference>
<dbReference type="Gene3D" id="3.40.50.970">
    <property type="match status" value="1"/>
</dbReference>
<dbReference type="Gene3D" id="3.40.50.920">
    <property type="match status" value="1"/>
</dbReference>
<dbReference type="FunFam" id="3.40.50.920:FF:000004">
    <property type="entry name" value="2-oxoisovalerate dehydrogenase subunit beta 1, mitochondrial"/>
    <property type="match status" value="1"/>
</dbReference>
<dbReference type="Pfam" id="PF14637">
    <property type="entry name" value="FNIP_M"/>
    <property type="match status" value="1"/>
</dbReference>
<dbReference type="InterPro" id="IPR026156">
    <property type="entry name" value="FNIP_fam"/>
</dbReference>
<dbReference type="InterPro" id="IPR029061">
    <property type="entry name" value="THDP-binding"/>
</dbReference>
<evidence type="ECO:0000259" key="3">
    <source>
        <dbReference type="PROSITE" id="PS51836"/>
    </source>
</evidence>
<dbReference type="OrthoDB" id="878at2759"/>
<dbReference type="EMBL" id="UYJE01002317">
    <property type="protein sequence ID" value="VDI09603.1"/>
    <property type="molecule type" value="Genomic_DNA"/>
</dbReference>
<feature type="region of interest" description="Disordered" evidence="2">
    <location>
        <begin position="269"/>
        <end position="301"/>
    </location>
</feature>
<accession>A0A8B6CTD7</accession>
<dbReference type="SUPFAM" id="SSF52518">
    <property type="entry name" value="Thiamin diphosphate-binding fold (THDP-binding)"/>
    <property type="match status" value="1"/>
</dbReference>
<dbReference type="PRINTS" id="PR02073">
    <property type="entry name" value="FOLLICULNIP1"/>
</dbReference>
<dbReference type="InterPro" id="IPR033248">
    <property type="entry name" value="Transketolase_C"/>
</dbReference>
<keyword evidence="4" id="KW-0560">Oxidoreductase</keyword>
<dbReference type="GO" id="GO:0005737">
    <property type="term" value="C:cytoplasm"/>
    <property type="evidence" value="ECO:0007669"/>
    <property type="project" value="TreeGrafter"/>
</dbReference>
<protein>
    <submittedName>
        <fullName evidence="4">2-oxoisovalerate dehydrogenase E1 component beta subunit</fullName>
        <ecNumber evidence="4">1.2.4.4</ecNumber>
    </submittedName>
</protein>
<comment type="caution">
    <text evidence="4">The sequence shown here is derived from an EMBL/GenBank/DDBJ whole genome shotgun (WGS) entry which is preliminary data.</text>
</comment>
<proteinExistence type="predicted"/>
<dbReference type="EC" id="1.2.4.4" evidence="4"/>
<dbReference type="Pfam" id="PF02780">
    <property type="entry name" value="Transketolase_C"/>
    <property type="match status" value="1"/>
</dbReference>
<dbReference type="GO" id="GO:0042030">
    <property type="term" value="F:ATPase inhibitor activity"/>
    <property type="evidence" value="ECO:0007669"/>
    <property type="project" value="TreeGrafter"/>
</dbReference>
<keyword evidence="5" id="KW-1185">Reference proteome</keyword>
<evidence type="ECO:0000313" key="4">
    <source>
        <dbReference type="EMBL" id="VDI09603.1"/>
    </source>
</evidence>
<name>A0A8B6CTD7_MYTGA</name>
<dbReference type="InterPro" id="IPR037545">
    <property type="entry name" value="DENN_FNIP1/2"/>
</dbReference>
<organism evidence="4 5">
    <name type="scientific">Mytilus galloprovincialis</name>
    <name type="common">Mediterranean mussel</name>
    <dbReference type="NCBI Taxonomy" id="29158"/>
    <lineage>
        <taxon>Eukaryota</taxon>
        <taxon>Metazoa</taxon>
        <taxon>Spiralia</taxon>
        <taxon>Lophotrochozoa</taxon>
        <taxon>Mollusca</taxon>
        <taxon>Bivalvia</taxon>
        <taxon>Autobranchia</taxon>
        <taxon>Pteriomorphia</taxon>
        <taxon>Mytilida</taxon>
        <taxon>Mytiloidea</taxon>
        <taxon>Mytilidae</taxon>
        <taxon>Mytilinae</taxon>
        <taxon>Mytilus</taxon>
    </lineage>
</organism>
<feature type="domain" description="UDENN FNIP1/2-type" evidence="3">
    <location>
        <begin position="1"/>
        <end position="802"/>
    </location>
</feature>
<comment type="cofactor">
    <cofactor evidence="1">
        <name>thiamine diphosphate</name>
        <dbReference type="ChEBI" id="CHEBI:58937"/>
    </cofactor>
</comment>
<evidence type="ECO:0000256" key="1">
    <source>
        <dbReference type="ARBA" id="ARBA00001964"/>
    </source>
</evidence>
<dbReference type="AlphaFoldDB" id="A0A8B6CTD7"/>
<evidence type="ECO:0000256" key="2">
    <source>
        <dbReference type="SAM" id="MobiDB-lite"/>
    </source>
</evidence>
<dbReference type="GO" id="GO:0003863">
    <property type="term" value="F:branched-chain 2-oxo acid dehydrogenase activity"/>
    <property type="evidence" value="ECO:0007669"/>
    <property type="project" value="UniProtKB-EC"/>
</dbReference>
<dbReference type="SUPFAM" id="SSF52922">
    <property type="entry name" value="TK C-terminal domain-like"/>
    <property type="match status" value="1"/>
</dbReference>
<feature type="compositionally biased region" description="Polar residues" evidence="2">
    <location>
        <begin position="269"/>
        <end position="289"/>
    </location>
</feature>
<sequence length="904" mass="101181">MALEIFRDDVIDLYTTPRLSEPVWLNMMSHASYRYPLCESFMKDFMSLVTKHENKNNNFFISTLVTAVLTHHLAWVATVTPAGATTSKTYLHNHSAKWVDALAKSHPYNPMWAQLGDLYGAIGYPLKLARTVIVGKKADLVKKLLYILTYFIRCSDVQENTDLSSMMKCMEDMNLDDSEKQDITPIKEDCNSNCSIPFGNEDACSVCSNDITNRTKESGSKDELRHSVSLDHKNTKNKSMESVESDIPFPITVTGKSVFYVENDDLLHENSSSHNETGNKVVSSQLNQNKKIKDRSSNCSNEMKVGSSQFYHAENKRISMSSMLDSLDSVGHQTEDEGYDSILSSGNFEETLCYKPCRLSGSEIKENVPVENVQLVSRAVVDTQKHSFPTLSCKDCCDSNSENINSTKSEEEIKVTRKKSLLSETLSNENNKATSQISEKNTNKPKLTTAQIRYNFLKGGSNSLFNEYFDDDNIHTKTIDEVDIKDRVVQHPLACGHSKSSGNIADTNKKEDLYGSQSELEFIHATRLNSIGNGVRPRISSFTRQISSDKSHKANRPSSLAPGRCRSVTPTELGRRRHLSSTGSFDIDWSDPIQHLKEIDIPSICDEMSGRSINLFDRNFGRSLLAGYSNHYLSDFVLHGTSESGFNGKMMKDLQLSVQHSVLDETISEAVGIVADTDKWTVEINSSLFPEKSPQPVVASQLVCNLIEAVLQLWKLKMSPEFVVIPRGPHQAKGLLLSCIRDQNPCIFFEPKILYRSAIEEVPSGDYTIPLGQAEVLLEGDDVTLIGYGTQVHVLREVANMAEEKFNVSCEVIDLRTILPWDEETVINSVKKTGRCIISHEAPITMGVAAEIAATIQDECFLNLEAPVMRICGYDTPFPHAFEAFYLPDKWRCLEAVKKIVNYG</sequence>
<dbReference type="Proteomes" id="UP000596742">
    <property type="component" value="Unassembled WGS sequence"/>
</dbReference>
<reference evidence="4" key="1">
    <citation type="submission" date="2018-11" db="EMBL/GenBank/DDBJ databases">
        <authorList>
            <person name="Alioto T."/>
            <person name="Alioto T."/>
        </authorList>
    </citation>
    <scope>NUCLEOTIDE SEQUENCE</scope>
</reference>
<dbReference type="Pfam" id="PF14638">
    <property type="entry name" value="FNIP_C"/>
    <property type="match status" value="1"/>
</dbReference>